<evidence type="ECO:0000313" key="1">
    <source>
        <dbReference type="EMBL" id="NMF10065.1"/>
    </source>
</evidence>
<protein>
    <submittedName>
        <fullName evidence="1">DNA alkylation repair protein</fullName>
    </submittedName>
</protein>
<dbReference type="SUPFAM" id="SSF48371">
    <property type="entry name" value="ARM repeat"/>
    <property type="match status" value="1"/>
</dbReference>
<organism evidence="1 2">
    <name type="scientific">Corynebacterium xerosis</name>
    <dbReference type="NCBI Taxonomy" id="1725"/>
    <lineage>
        <taxon>Bacteria</taxon>
        <taxon>Bacillati</taxon>
        <taxon>Actinomycetota</taxon>
        <taxon>Actinomycetes</taxon>
        <taxon>Mycobacteriales</taxon>
        <taxon>Corynebacteriaceae</taxon>
        <taxon>Corynebacterium</taxon>
    </lineage>
</organism>
<dbReference type="Pfam" id="PF08713">
    <property type="entry name" value="DNA_alkylation"/>
    <property type="match status" value="1"/>
</dbReference>
<accession>A0A7X9SXV8</accession>
<dbReference type="InterPro" id="IPR014825">
    <property type="entry name" value="DNA_alkylation"/>
</dbReference>
<dbReference type="InterPro" id="IPR016024">
    <property type="entry name" value="ARM-type_fold"/>
</dbReference>
<dbReference type="PANTHER" id="PTHR34070">
    <property type="entry name" value="ARMADILLO-TYPE FOLD"/>
    <property type="match status" value="1"/>
</dbReference>
<reference evidence="1 2" key="1">
    <citation type="submission" date="2020-04" db="EMBL/GenBank/DDBJ databases">
        <authorList>
            <person name="Hitch T.C.A."/>
            <person name="Wylensek D."/>
            <person name="Clavel T."/>
        </authorList>
    </citation>
    <scope>NUCLEOTIDE SEQUENCE [LARGE SCALE GENOMIC DNA]</scope>
    <source>
        <strain evidence="1 2">BL-383-APC-2I</strain>
    </source>
</reference>
<dbReference type="EMBL" id="JABAGA010000007">
    <property type="protein sequence ID" value="NMF10065.1"/>
    <property type="molecule type" value="Genomic_DNA"/>
</dbReference>
<evidence type="ECO:0000313" key="2">
    <source>
        <dbReference type="Proteomes" id="UP000589552"/>
    </source>
</evidence>
<proteinExistence type="predicted"/>
<comment type="caution">
    <text evidence="1">The sequence shown here is derived from an EMBL/GenBank/DDBJ whole genome shotgun (WGS) entry which is preliminary data.</text>
</comment>
<dbReference type="PANTHER" id="PTHR34070:SF1">
    <property type="entry name" value="DNA ALKYLATION REPAIR PROTEIN"/>
    <property type="match status" value="1"/>
</dbReference>
<gene>
    <name evidence="1" type="ORF">HF852_10755</name>
</gene>
<sequence length="248" mass="27390">MSGADASVSNAPDAPDFPAVQPDRTAAFIAAVREGLAPLADPERASGQAAYLKTDEPMLGARVPDVRRVARSAAKSAEFASTDELIAAARTLWDGARNREERRAAIGLLQAPVVKHLVTPAVMDLVRHMVTTGAWWDLVDDLVKMQLIVRAHDRPGEDARMREWARDADMWVRRYAILHQLQAKTATDTVLLADVIGPNAGDGEFFIRKAIGWALRDYAKTDPEWVREYLADHPELSPLSRREAAKHL</sequence>
<dbReference type="CDD" id="cd07064">
    <property type="entry name" value="AlkD_like_1"/>
    <property type="match status" value="1"/>
</dbReference>
<dbReference type="RefSeq" id="WP_168938267.1">
    <property type="nucleotide sequence ID" value="NZ_JABAGA010000007.1"/>
</dbReference>
<dbReference type="Proteomes" id="UP000589552">
    <property type="component" value="Unassembled WGS sequence"/>
</dbReference>
<dbReference type="Gene3D" id="1.25.10.90">
    <property type="match status" value="1"/>
</dbReference>
<dbReference type="AlphaFoldDB" id="A0A7X9SXV8"/>
<name>A0A7X9SXV8_9CORY</name>